<keyword evidence="2" id="KW-1133">Transmembrane helix</keyword>
<dbReference type="OrthoDB" id="5125431at2"/>
<evidence type="ECO:0000313" key="4">
    <source>
        <dbReference type="Proteomes" id="UP000198701"/>
    </source>
</evidence>
<dbReference type="STRING" id="386301.SAMN05216282_11111"/>
<feature type="compositionally biased region" description="Polar residues" evidence="1">
    <location>
        <begin position="194"/>
        <end position="214"/>
    </location>
</feature>
<feature type="region of interest" description="Disordered" evidence="1">
    <location>
        <begin position="239"/>
        <end position="320"/>
    </location>
</feature>
<evidence type="ECO:0000256" key="2">
    <source>
        <dbReference type="SAM" id="Phobius"/>
    </source>
</evidence>
<reference evidence="3 4" key="1">
    <citation type="submission" date="2016-10" db="EMBL/GenBank/DDBJ databases">
        <authorList>
            <person name="de Groot N.N."/>
        </authorList>
    </citation>
    <scope>NUCLEOTIDE SEQUENCE [LARGE SCALE GENOMIC DNA]</scope>
    <source>
        <strain evidence="3 4">CGMCC 1.5382</strain>
    </source>
</reference>
<keyword evidence="4" id="KW-1185">Reference proteome</keyword>
<feature type="compositionally biased region" description="Polar residues" evidence="1">
    <location>
        <begin position="250"/>
        <end position="270"/>
    </location>
</feature>
<gene>
    <name evidence="3" type="ORF">SAMN05216282_11111</name>
</gene>
<evidence type="ECO:0000313" key="3">
    <source>
        <dbReference type="EMBL" id="SDK70602.1"/>
    </source>
</evidence>
<feature type="region of interest" description="Disordered" evidence="1">
    <location>
        <begin position="190"/>
        <end position="216"/>
    </location>
</feature>
<dbReference type="EMBL" id="FNFU01000011">
    <property type="protein sequence ID" value="SDK70602.1"/>
    <property type="molecule type" value="Genomic_DNA"/>
</dbReference>
<dbReference type="AlphaFoldDB" id="A0A1G9E387"/>
<evidence type="ECO:0000256" key="1">
    <source>
        <dbReference type="SAM" id="MobiDB-lite"/>
    </source>
</evidence>
<dbReference type="RefSeq" id="WP_092323734.1">
    <property type="nucleotide sequence ID" value="NZ_FNFU01000011.1"/>
</dbReference>
<sequence>MEWWNNFVSWLTAISNQPVIFGAVVLVVALIVASVLAAWISRGAVRGLLDQRDRELKAAVISTLVDAAADASVWNSLTAQEQVMSDRAVGHADIQLRLLPIRGAGIAANWAAHQLADLKRTSATFGYQLEPAVAEFRDRLVDWQNKPSRARKIFQGDLDRWKLQDTSSEKSLLAERDAWVAQQHHDDFTRLETESASTPRQFEPATTQADSTVNARPVSQDYEDDAVYANAAGRSAAQGDVRQMEAAQSADGQAGTSQTGTAPAGTSQVSRAPISYAPLGYTPATPSTETQQLLDDVEALDVRSADPYVPTGPVSTPPQP</sequence>
<feature type="transmembrane region" description="Helical" evidence="2">
    <location>
        <begin position="20"/>
        <end position="40"/>
    </location>
</feature>
<dbReference type="Proteomes" id="UP000198701">
    <property type="component" value="Unassembled WGS sequence"/>
</dbReference>
<accession>A0A1G9E387</accession>
<proteinExistence type="predicted"/>
<feature type="compositionally biased region" description="Polar residues" evidence="1">
    <location>
        <begin position="284"/>
        <end position="293"/>
    </location>
</feature>
<keyword evidence="2" id="KW-0472">Membrane</keyword>
<keyword evidence="2" id="KW-0812">Transmembrane</keyword>
<organism evidence="3 4">
    <name type="scientific">Cryobacterium psychrotolerans</name>
    <dbReference type="NCBI Taxonomy" id="386301"/>
    <lineage>
        <taxon>Bacteria</taxon>
        <taxon>Bacillati</taxon>
        <taxon>Actinomycetota</taxon>
        <taxon>Actinomycetes</taxon>
        <taxon>Micrococcales</taxon>
        <taxon>Microbacteriaceae</taxon>
        <taxon>Cryobacterium</taxon>
    </lineage>
</organism>
<protein>
    <submittedName>
        <fullName evidence="3">Uncharacterized protein</fullName>
    </submittedName>
</protein>
<name>A0A1G9E387_9MICO</name>